<dbReference type="Pfam" id="PF01535">
    <property type="entry name" value="PPR"/>
    <property type="match status" value="4"/>
</dbReference>
<name>A0A5K1AYE4_9MAGN</name>
<protein>
    <recommendedName>
        <fullName evidence="4">Pentacotripeptide-repeat region of PRORP domain-containing protein</fullName>
    </recommendedName>
</protein>
<dbReference type="Gramene" id="NC2G0037140.1">
    <property type="protein sequence ID" value="NC2G0037140.1:cds"/>
    <property type="gene ID" value="NC2G0037140"/>
</dbReference>
<feature type="repeat" description="PPR" evidence="2">
    <location>
        <begin position="275"/>
        <end position="309"/>
    </location>
</feature>
<feature type="repeat" description="PPR" evidence="2">
    <location>
        <begin position="376"/>
        <end position="410"/>
    </location>
</feature>
<sequence>MDAVNLLSLPAQPITSHSFRPPSYRLSFCARVQTNASTSLAITQETPRYQSENGSDGFVGSRRLSRQLNTKNPTGISRQIRRFCKQGNLGKALAVLDYAEKRGTPVSIAAFAALLIFCTKAKCLKEGKQVHVHIRINGLEENEFLCSKLVSMYAACGSMEDSKLVFSKLQTRSVFPWNNLLRGSVINGGHSKDVLGIFSHMREAGVEPNVYTFSCLLKRIAGSSALRHGKMIHAHLVKTGLFSDSIIQTVLMDMYFKCGKVYLARQLFDEMRERDIVLWGAAIAGFAHNGLRREAIDSFREMLNHGHVPNSVILTSIIPVCGDMGLIMHGKEIHCFLIKTGYFKHIFIHASLVDMYCKCDDLVLGRRVFYAFRQRNVVTWTALISGYAHNGMLDRALKSVIWMLQEGVKPDLVTVATIIPICSELKALRTGKEIHCYALKKGILPNVSIATSLIVMYSKCGVTRSSLNLFEKMEKRNAITWTAMMESLARDDRLHDALDMFRSMQLSKHRADSVTVCRGLNLCAEVRALKLGKELHAQVLKKKIESNPSVSAEIVRMYAKCGHIQTAKQVFDAIASKGLITWTTIIEAYGMNNLSMEAFALFEQMKEDGFSPNHFTYAVLIEICRNCGLREKEELFVQSLSALS</sequence>
<dbReference type="GO" id="GO:0003729">
    <property type="term" value="F:mRNA binding"/>
    <property type="evidence" value="ECO:0007669"/>
    <property type="project" value="EnsemblPlants"/>
</dbReference>
<dbReference type="FunFam" id="1.25.40.10:FF:000344">
    <property type="entry name" value="Pentatricopeptide repeat-containing protein"/>
    <property type="match status" value="1"/>
</dbReference>
<gene>
    <name evidence="3" type="ORF">NYM_LOCUS12696</name>
</gene>
<dbReference type="PANTHER" id="PTHR47926">
    <property type="entry name" value="PENTATRICOPEPTIDE REPEAT-CONTAINING PROTEIN"/>
    <property type="match status" value="1"/>
</dbReference>
<dbReference type="NCBIfam" id="TIGR00756">
    <property type="entry name" value="PPR"/>
    <property type="match status" value="4"/>
</dbReference>
<dbReference type="InterPro" id="IPR046960">
    <property type="entry name" value="PPR_At4g14850-like_plant"/>
</dbReference>
<feature type="repeat" description="PPR" evidence="2">
    <location>
        <begin position="244"/>
        <end position="274"/>
    </location>
</feature>
<accession>A0A5K1AYE4</accession>
<dbReference type="FunFam" id="1.25.40.10:FF:000343">
    <property type="entry name" value="Pentatricopeptide repeat-containing protein At3g58590"/>
    <property type="match status" value="1"/>
</dbReference>
<dbReference type="Gene3D" id="1.25.40.10">
    <property type="entry name" value="Tetratricopeptide repeat domain"/>
    <property type="match status" value="5"/>
</dbReference>
<dbReference type="Pfam" id="PF13812">
    <property type="entry name" value="PPR_3"/>
    <property type="match status" value="1"/>
</dbReference>
<organism evidence="3">
    <name type="scientific">Nymphaea colorata</name>
    <name type="common">pocket water lily</name>
    <dbReference type="NCBI Taxonomy" id="210225"/>
    <lineage>
        <taxon>Eukaryota</taxon>
        <taxon>Viridiplantae</taxon>
        <taxon>Streptophyta</taxon>
        <taxon>Embryophyta</taxon>
        <taxon>Tracheophyta</taxon>
        <taxon>Spermatophyta</taxon>
        <taxon>Magnoliopsida</taxon>
        <taxon>Nymphaeales</taxon>
        <taxon>Nymphaeaceae</taxon>
        <taxon>Nymphaea</taxon>
    </lineage>
</organism>
<dbReference type="AlphaFoldDB" id="A0A5K1AYE4"/>
<dbReference type="InterPro" id="IPR002885">
    <property type="entry name" value="PPR_rpt"/>
</dbReference>
<dbReference type="OMA" id="WTAMIDC"/>
<dbReference type="InterPro" id="IPR011990">
    <property type="entry name" value="TPR-like_helical_dom_sf"/>
</dbReference>
<dbReference type="PANTHER" id="PTHR47926:SF354">
    <property type="entry name" value="REPEAT (PPR-LIKE) SUPERFAMILY PROTEIN, PUTATIVE-RELATED"/>
    <property type="match status" value="1"/>
</dbReference>
<proteinExistence type="predicted"/>
<dbReference type="Pfam" id="PF13041">
    <property type="entry name" value="PPR_2"/>
    <property type="match status" value="2"/>
</dbReference>
<dbReference type="GO" id="GO:0009451">
    <property type="term" value="P:RNA modification"/>
    <property type="evidence" value="ECO:0007669"/>
    <property type="project" value="InterPro"/>
</dbReference>
<evidence type="ECO:0000256" key="1">
    <source>
        <dbReference type="ARBA" id="ARBA00022737"/>
    </source>
</evidence>
<feature type="repeat" description="PPR" evidence="2">
    <location>
        <begin position="173"/>
        <end position="208"/>
    </location>
</feature>
<dbReference type="FunFam" id="1.25.40.10:FF:000073">
    <property type="entry name" value="Pentatricopeptide repeat-containing protein chloroplastic"/>
    <property type="match status" value="1"/>
</dbReference>
<evidence type="ECO:0000256" key="2">
    <source>
        <dbReference type="PROSITE-ProRule" id="PRU00708"/>
    </source>
</evidence>
<keyword evidence="1" id="KW-0677">Repeat</keyword>
<evidence type="ECO:0008006" key="4">
    <source>
        <dbReference type="Google" id="ProtNLM"/>
    </source>
</evidence>
<reference evidence="3" key="1">
    <citation type="submission" date="2019-09" db="EMBL/GenBank/DDBJ databases">
        <authorList>
            <person name="Zhang L."/>
        </authorList>
    </citation>
    <scope>NUCLEOTIDE SEQUENCE</scope>
</reference>
<dbReference type="EMBL" id="LR721780">
    <property type="protein sequence ID" value="VVW06546.1"/>
    <property type="molecule type" value="Genomic_DNA"/>
</dbReference>
<dbReference type="PROSITE" id="PS51375">
    <property type="entry name" value="PPR"/>
    <property type="match status" value="6"/>
</dbReference>
<feature type="repeat" description="PPR" evidence="2">
    <location>
        <begin position="477"/>
        <end position="511"/>
    </location>
</feature>
<evidence type="ECO:0000313" key="3">
    <source>
        <dbReference type="EMBL" id="VVW06546.1"/>
    </source>
</evidence>
<feature type="repeat" description="PPR" evidence="2">
    <location>
        <begin position="578"/>
        <end position="612"/>
    </location>
</feature>
<dbReference type="OrthoDB" id="1891906at2759"/>